<keyword evidence="8" id="KW-1185">Reference proteome</keyword>
<feature type="region of interest" description="Disordered" evidence="4">
    <location>
        <begin position="577"/>
        <end position="599"/>
    </location>
</feature>
<dbReference type="SUPFAM" id="SSF48435">
    <property type="entry name" value="Bacterial muramidases"/>
    <property type="match status" value="1"/>
</dbReference>
<accession>U2YI82</accession>
<feature type="domain" description="Transglycosylase SLT" evidence="6">
    <location>
        <begin position="421"/>
        <end position="526"/>
    </location>
</feature>
<dbReference type="GO" id="GO:0004553">
    <property type="term" value="F:hydrolase activity, hydrolyzing O-glycosyl compounds"/>
    <property type="evidence" value="ECO:0007669"/>
    <property type="project" value="InterPro"/>
</dbReference>
<evidence type="ECO:0000256" key="1">
    <source>
        <dbReference type="ARBA" id="ARBA00007734"/>
    </source>
</evidence>
<dbReference type="Pfam" id="PF01464">
    <property type="entry name" value="SLT"/>
    <property type="match status" value="1"/>
</dbReference>
<evidence type="ECO:0000259" key="6">
    <source>
        <dbReference type="Pfam" id="PF01464"/>
    </source>
</evidence>
<dbReference type="SUPFAM" id="SSF53955">
    <property type="entry name" value="Lysozyme-like"/>
    <property type="match status" value="1"/>
</dbReference>
<dbReference type="InterPro" id="IPR023346">
    <property type="entry name" value="Lysozyme-like_dom_sf"/>
</dbReference>
<comment type="similarity">
    <text evidence="1">Belongs to the transglycosylase Slt family.</text>
</comment>
<proteinExistence type="inferred from homology"/>
<evidence type="ECO:0000313" key="8">
    <source>
        <dbReference type="Proteomes" id="UP000016568"/>
    </source>
</evidence>
<dbReference type="AlphaFoldDB" id="U2YI82"/>
<evidence type="ECO:0000313" key="7">
    <source>
        <dbReference type="EMBL" id="GAD48005.1"/>
    </source>
</evidence>
<evidence type="ECO:0000256" key="4">
    <source>
        <dbReference type="SAM" id="MobiDB-lite"/>
    </source>
</evidence>
<name>U2YI82_9SPHN</name>
<protein>
    <submittedName>
        <fullName evidence="7">Putative lytic transglycosylase</fullName>
    </submittedName>
</protein>
<dbReference type="Gene3D" id="1.25.20.10">
    <property type="entry name" value="Bacterial muramidases"/>
    <property type="match status" value="1"/>
</dbReference>
<dbReference type="eggNOG" id="COG0741">
    <property type="taxonomic scope" value="Bacteria"/>
</dbReference>
<evidence type="ECO:0000256" key="2">
    <source>
        <dbReference type="ARBA" id="ARBA00009387"/>
    </source>
</evidence>
<feature type="signal peptide" evidence="5">
    <location>
        <begin position="1"/>
        <end position="30"/>
    </location>
</feature>
<evidence type="ECO:0000256" key="5">
    <source>
        <dbReference type="SAM" id="SignalP"/>
    </source>
</evidence>
<dbReference type="InterPro" id="IPR008258">
    <property type="entry name" value="Transglycosylase_SLT_dom_1"/>
</dbReference>
<comment type="caution">
    <text evidence="7">The sequence shown here is derived from an EMBL/GenBank/DDBJ whole genome shotgun (WGS) entry which is preliminary data.</text>
</comment>
<dbReference type="PANTHER" id="PTHR37423:SF5">
    <property type="entry name" value="SOLUBLE LYTIC MUREIN TRANSGLYCOSYLASE"/>
    <property type="match status" value="1"/>
</dbReference>
<organism evidence="7 8">
    <name type="scientific">Caenibius tardaugens NBRC 16725</name>
    <dbReference type="NCBI Taxonomy" id="1219035"/>
    <lineage>
        <taxon>Bacteria</taxon>
        <taxon>Pseudomonadati</taxon>
        <taxon>Pseudomonadota</taxon>
        <taxon>Alphaproteobacteria</taxon>
        <taxon>Sphingomonadales</taxon>
        <taxon>Erythrobacteraceae</taxon>
        <taxon>Caenibius</taxon>
    </lineage>
</organism>
<gene>
    <name evidence="7" type="ORF">NT2_02_00880</name>
</gene>
<dbReference type="CDD" id="cd13401">
    <property type="entry name" value="Slt70-like"/>
    <property type="match status" value="1"/>
</dbReference>
<dbReference type="PANTHER" id="PTHR37423">
    <property type="entry name" value="SOLUBLE LYTIC MUREIN TRANSGLYCOSYLASE-RELATED"/>
    <property type="match status" value="1"/>
</dbReference>
<evidence type="ECO:0000256" key="3">
    <source>
        <dbReference type="ARBA" id="ARBA00022729"/>
    </source>
</evidence>
<reference evidence="7 8" key="1">
    <citation type="submission" date="2013-09" db="EMBL/GenBank/DDBJ databases">
        <title>Whole genome shotgun sequence of Novosphingobium tardaugens NBRC 16725.</title>
        <authorList>
            <person name="Isaki S."/>
            <person name="Hosoyama A."/>
            <person name="Tsuchikane K."/>
            <person name="Katsumata H."/>
            <person name="Ando Y."/>
            <person name="Yamazaki S."/>
            <person name="Fujita N."/>
        </authorList>
    </citation>
    <scope>NUCLEOTIDE SEQUENCE [LARGE SCALE GENOMIC DNA]</scope>
    <source>
        <strain evidence="7 8">NBRC 16725</strain>
    </source>
</reference>
<feature type="chain" id="PRO_5004636452" evidence="5">
    <location>
        <begin position="31"/>
        <end position="599"/>
    </location>
</feature>
<keyword evidence="3 5" id="KW-0732">Signal</keyword>
<dbReference type="GO" id="GO:0042597">
    <property type="term" value="C:periplasmic space"/>
    <property type="evidence" value="ECO:0007669"/>
    <property type="project" value="InterPro"/>
</dbReference>
<dbReference type="InterPro" id="IPR008939">
    <property type="entry name" value="Lytic_TGlycosylase_superhlx_U"/>
</dbReference>
<dbReference type="Gene3D" id="1.10.530.10">
    <property type="match status" value="1"/>
</dbReference>
<dbReference type="EMBL" id="BASZ01000002">
    <property type="protein sequence ID" value="GAD48005.1"/>
    <property type="molecule type" value="Genomic_DNA"/>
</dbReference>
<sequence>MKHLKKLLRIRNVSAAFAVGAVLAATHAQARTSAEYFTARATSTQVPSVLSRQERDYYRSVFDAIKGEQWVRVQALLAEDKDGPLRQIAVARYYLAANSPKVELPQIQAWLADPTALTLPQAEQMARLGQRRGLTSLPALPQAQPFQYQGNDPKRIRPRPVNDGTMPASVSAAIFQRIKNDDPGGARALLEGIDASLSSEARAEWRQRVAWSYYIENDDVAALAMAQRVSEGSGAWVPEGDWVAGLASWRLGDCETAARYFEKTARSAGNPELGSAAYYWASRAQVRCRSPERASALLRAAARADDTLYGMLALEQLGQRIPAKYAQADFKSDDWKALRDIPNVRIAASLVEIGEHDLADEVLRYQARIGNPRQFDALSRLARDFGMPATQLWMAYNAPRGGSTEPAARFPTPKWQPVTGWRVDPALVYAHALQESNFRTSVVSPAGARGLMQIMPGTAQHHAASINMNGTFAELEKPEINLAYGQRTLEALRDSAGTNGLLPKVMAAYNAGLAPITRWNSEIRDQGDPLLWIESIPYWETRGYVAIVTRNYWMYERQADAESPSRLSLAQSQWPAFPQMGKTGNNRRIAANDAAGNGN</sequence>
<comment type="similarity">
    <text evidence="2">Belongs to the virb1 family.</text>
</comment>
<dbReference type="Proteomes" id="UP000016568">
    <property type="component" value="Unassembled WGS sequence"/>
</dbReference>